<gene>
    <name evidence="8" type="ORF">K2U94_18295</name>
</gene>
<dbReference type="PANTHER" id="PTHR35007:SF2">
    <property type="entry name" value="PILUS ASSEMBLE PROTEIN"/>
    <property type="match status" value="1"/>
</dbReference>
<evidence type="ECO:0000256" key="4">
    <source>
        <dbReference type="ARBA" id="ARBA00022989"/>
    </source>
</evidence>
<feature type="transmembrane region" description="Helical" evidence="6">
    <location>
        <begin position="142"/>
        <end position="159"/>
    </location>
</feature>
<keyword evidence="9" id="KW-1185">Reference proteome</keyword>
<feature type="transmembrane region" description="Helical" evidence="6">
    <location>
        <begin position="116"/>
        <end position="136"/>
    </location>
</feature>
<evidence type="ECO:0000256" key="2">
    <source>
        <dbReference type="ARBA" id="ARBA00022475"/>
    </source>
</evidence>
<accession>A0ABS9ZAM6</accession>
<keyword evidence="3 6" id="KW-0812">Transmembrane</keyword>
<keyword evidence="5 6" id="KW-0472">Membrane</keyword>
<evidence type="ECO:0000256" key="6">
    <source>
        <dbReference type="SAM" id="Phobius"/>
    </source>
</evidence>
<dbReference type="InterPro" id="IPR018076">
    <property type="entry name" value="T2SS_GspF_dom"/>
</dbReference>
<comment type="subcellular location">
    <subcellularLocation>
        <location evidence="1">Cell membrane</location>
        <topology evidence="1">Multi-pass membrane protein</topology>
    </subcellularLocation>
</comment>
<dbReference type="Proteomes" id="UP001139104">
    <property type="component" value="Unassembled WGS sequence"/>
</dbReference>
<dbReference type="EMBL" id="JAIVFP010000001">
    <property type="protein sequence ID" value="MCI4684694.1"/>
    <property type="molecule type" value="Genomic_DNA"/>
</dbReference>
<evidence type="ECO:0000313" key="8">
    <source>
        <dbReference type="EMBL" id="MCI4684694.1"/>
    </source>
</evidence>
<feature type="domain" description="Type II secretion system protein GspF" evidence="7">
    <location>
        <begin position="185"/>
        <end position="313"/>
    </location>
</feature>
<feature type="transmembrane region" description="Helical" evidence="6">
    <location>
        <begin position="15"/>
        <end position="36"/>
    </location>
</feature>
<evidence type="ECO:0000256" key="1">
    <source>
        <dbReference type="ARBA" id="ARBA00004651"/>
    </source>
</evidence>
<proteinExistence type="predicted"/>
<keyword evidence="2" id="KW-1003">Cell membrane</keyword>
<evidence type="ECO:0000259" key="7">
    <source>
        <dbReference type="Pfam" id="PF00482"/>
    </source>
</evidence>
<protein>
    <submittedName>
        <fullName evidence="8">Type II secretion system F family protein</fullName>
    </submittedName>
</protein>
<keyword evidence="4 6" id="KW-1133">Transmembrane helix</keyword>
<name>A0ABS9ZAM6_9HYPH</name>
<feature type="transmembrane region" description="Helical" evidence="6">
    <location>
        <begin position="296"/>
        <end position="318"/>
    </location>
</feature>
<dbReference type="RefSeq" id="WP_243068580.1">
    <property type="nucleotide sequence ID" value="NZ_JAIVFK010000005.1"/>
</dbReference>
<comment type="caution">
    <text evidence="8">The sequence shown here is derived from an EMBL/GenBank/DDBJ whole genome shotgun (WGS) entry which is preliminary data.</text>
</comment>
<dbReference type="PANTHER" id="PTHR35007">
    <property type="entry name" value="INTEGRAL MEMBRANE PROTEIN-RELATED"/>
    <property type="match status" value="1"/>
</dbReference>
<sequence length="325" mass="36335">MMDLLVEKVSDSRSWLALLVGVFTVASLLSVGLPLIEGDRLGDRMKLVASERERIRAREREKLLNRNTGKLRQTPKAFMKDIVDKYSLSKWLGTDEAKSQLAMAGYRGAQAEVGFLFFRLVTPIAAAVVSALYVFVLMHSNWSFITRLSVVICFAYGGLKGPEIYIANIIAKRQESMRLAFPDALDLLLICVESGMSVEQGFRRVSQEIGARSVPLAEEFALTTAELSYLPDRRQAYENFYKRTGLDGVKNISTSLIQAEKYGTPLGTALRVVSQESRDHRMMEAEKKAASLPPKLTVPMILFFLPVLFAVIMTPAVIQIMSHNY</sequence>
<evidence type="ECO:0000313" key="9">
    <source>
        <dbReference type="Proteomes" id="UP001139104"/>
    </source>
</evidence>
<evidence type="ECO:0000256" key="5">
    <source>
        <dbReference type="ARBA" id="ARBA00023136"/>
    </source>
</evidence>
<evidence type="ECO:0000256" key="3">
    <source>
        <dbReference type="ARBA" id="ARBA00022692"/>
    </source>
</evidence>
<dbReference type="Pfam" id="PF00482">
    <property type="entry name" value="T2SSF"/>
    <property type="match status" value="1"/>
</dbReference>
<reference evidence="8" key="1">
    <citation type="journal article" date="2022" name="ISME J.">
        <title>Identification of active gaseous-alkane degraders at natural gas seeps.</title>
        <authorList>
            <person name="Farhan Ul Haque M."/>
            <person name="Hernandez M."/>
            <person name="Crombie A.T."/>
            <person name="Murrell J.C."/>
        </authorList>
    </citation>
    <scope>NUCLEOTIDE SEQUENCE</scope>
    <source>
        <strain evidence="8">PC2</strain>
    </source>
</reference>
<organism evidence="8 9">
    <name type="scientific">Candidatus Rhodoblastus alkanivorans</name>
    <dbReference type="NCBI Taxonomy" id="2954117"/>
    <lineage>
        <taxon>Bacteria</taxon>
        <taxon>Pseudomonadati</taxon>
        <taxon>Pseudomonadota</taxon>
        <taxon>Alphaproteobacteria</taxon>
        <taxon>Hyphomicrobiales</taxon>
        <taxon>Rhodoblastaceae</taxon>
        <taxon>Rhodoblastus</taxon>
    </lineage>
</organism>